<protein>
    <submittedName>
        <fullName evidence="2">Uncharacterized protein</fullName>
    </submittedName>
</protein>
<feature type="signal peptide" evidence="1">
    <location>
        <begin position="1"/>
        <end position="16"/>
    </location>
</feature>
<evidence type="ECO:0000256" key="1">
    <source>
        <dbReference type="SAM" id="SignalP"/>
    </source>
</evidence>
<evidence type="ECO:0000313" key="3">
    <source>
        <dbReference type="Proteomes" id="UP000499080"/>
    </source>
</evidence>
<evidence type="ECO:0000313" key="2">
    <source>
        <dbReference type="EMBL" id="GBO42729.1"/>
    </source>
</evidence>
<accession>A0A4Y2WZM3</accession>
<sequence length="106" mass="11145">MKNLLIVIGFWVTVGSNFFSHAGEGETAPSWGSIRGSLGENTPAGLISVSMPATQEGLQRVEEVALAAKSNNKTPCLSPNTFAGILRLIADGQSECDSMSTFSRPS</sequence>
<feature type="chain" id="PRO_5021302656" evidence="1">
    <location>
        <begin position="17"/>
        <end position="106"/>
    </location>
</feature>
<dbReference type="AlphaFoldDB" id="A0A4Y2WZM3"/>
<comment type="caution">
    <text evidence="2">The sequence shown here is derived from an EMBL/GenBank/DDBJ whole genome shotgun (WGS) entry which is preliminary data.</text>
</comment>
<keyword evidence="1" id="KW-0732">Signal</keyword>
<dbReference type="EMBL" id="BGPR01068981">
    <property type="protein sequence ID" value="GBO42729.1"/>
    <property type="molecule type" value="Genomic_DNA"/>
</dbReference>
<gene>
    <name evidence="2" type="ORF">AVEN_231452_1</name>
</gene>
<proteinExistence type="predicted"/>
<name>A0A4Y2WZM3_ARAVE</name>
<reference evidence="2 3" key="1">
    <citation type="journal article" date="2019" name="Sci. Rep.">
        <title>Orb-weaving spider Araneus ventricosus genome elucidates the spidroin gene catalogue.</title>
        <authorList>
            <person name="Kono N."/>
            <person name="Nakamura H."/>
            <person name="Ohtoshi R."/>
            <person name="Moran D.A.P."/>
            <person name="Shinohara A."/>
            <person name="Yoshida Y."/>
            <person name="Fujiwara M."/>
            <person name="Mori M."/>
            <person name="Tomita M."/>
            <person name="Arakawa K."/>
        </authorList>
    </citation>
    <scope>NUCLEOTIDE SEQUENCE [LARGE SCALE GENOMIC DNA]</scope>
</reference>
<dbReference type="Proteomes" id="UP000499080">
    <property type="component" value="Unassembled WGS sequence"/>
</dbReference>
<organism evidence="2 3">
    <name type="scientific">Araneus ventricosus</name>
    <name type="common">Orbweaver spider</name>
    <name type="synonym">Epeira ventricosa</name>
    <dbReference type="NCBI Taxonomy" id="182803"/>
    <lineage>
        <taxon>Eukaryota</taxon>
        <taxon>Metazoa</taxon>
        <taxon>Ecdysozoa</taxon>
        <taxon>Arthropoda</taxon>
        <taxon>Chelicerata</taxon>
        <taxon>Arachnida</taxon>
        <taxon>Araneae</taxon>
        <taxon>Araneomorphae</taxon>
        <taxon>Entelegynae</taxon>
        <taxon>Araneoidea</taxon>
        <taxon>Araneidae</taxon>
        <taxon>Araneus</taxon>
    </lineage>
</organism>
<keyword evidence="3" id="KW-1185">Reference proteome</keyword>